<keyword evidence="1" id="KW-0472">Membrane</keyword>
<evidence type="ECO:0000313" key="3">
    <source>
        <dbReference type="EMBL" id="KZX17790.1"/>
    </source>
</evidence>
<accession>A0A166FL64</accession>
<dbReference type="STRING" id="47311.MBCUT_00850"/>
<feature type="transmembrane region" description="Helical" evidence="1">
    <location>
        <begin position="586"/>
        <end position="605"/>
    </location>
</feature>
<evidence type="ECO:0000256" key="1">
    <source>
        <dbReference type="SAM" id="Phobius"/>
    </source>
</evidence>
<proteinExistence type="predicted"/>
<organism evidence="3 4">
    <name type="scientific">Methanobrevibacter cuticularis</name>
    <dbReference type="NCBI Taxonomy" id="47311"/>
    <lineage>
        <taxon>Archaea</taxon>
        <taxon>Methanobacteriati</taxon>
        <taxon>Methanobacteriota</taxon>
        <taxon>Methanomada group</taxon>
        <taxon>Methanobacteria</taxon>
        <taxon>Methanobacteriales</taxon>
        <taxon>Methanobacteriaceae</taxon>
        <taxon>Methanobrevibacter</taxon>
    </lineage>
</organism>
<dbReference type="PATRIC" id="fig|47311.3.peg.94"/>
<feature type="transmembrane region" description="Helical" evidence="1">
    <location>
        <begin position="154"/>
        <end position="176"/>
    </location>
</feature>
<dbReference type="EMBL" id="LWMW01000011">
    <property type="protein sequence ID" value="KZX17790.1"/>
    <property type="molecule type" value="Genomic_DNA"/>
</dbReference>
<dbReference type="RefSeq" id="WP_067257339.1">
    <property type="nucleotide sequence ID" value="NZ_LWMW01000011.1"/>
</dbReference>
<feature type="transmembrane region" description="Helical" evidence="1">
    <location>
        <begin position="122"/>
        <end position="142"/>
    </location>
</feature>
<gene>
    <name evidence="3" type="ORF">MBCUT_00850</name>
</gene>
<comment type="caution">
    <text evidence="3">The sequence shown here is derived from an EMBL/GenBank/DDBJ whole genome shotgun (WGS) entry which is preliminary data.</text>
</comment>
<name>A0A166FL64_9EURY</name>
<evidence type="ECO:0000313" key="4">
    <source>
        <dbReference type="Proteomes" id="UP000077275"/>
    </source>
</evidence>
<dbReference type="Pfam" id="PF09843">
    <property type="entry name" value="DUF2070"/>
    <property type="match status" value="1"/>
</dbReference>
<dbReference type="OrthoDB" id="8914at2157"/>
<feature type="transmembrane region" description="Helical" evidence="1">
    <location>
        <begin position="182"/>
        <end position="206"/>
    </location>
</feature>
<protein>
    <recommendedName>
        <fullName evidence="2">DUF2070 domain-containing protein</fullName>
    </recommendedName>
</protein>
<dbReference type="InterPro" id="IPR019204">
    <property type="entry name" value="DUF2070_membrane"/>
</dbReference>
<feature type="transmembrane region" description="Helical" evidence="1">
    <location>
        <begin position="53"/>
        <end position="74"/>
    </location>
</feature>
<keyword evidence="1" id="KW-0812">Transmembrane</keyword>
<sequence length="609" mass="66592">MSSMSNVAGLSKYIRTFPKTGISIFSMIFISFIAGTLIFLINHMGNLTLFEKILYGGAFGFGVFGISSISSGALMQQFINSMKGINLKTKHSMLLSLISMIIIVIISIIGSLISTIFKLDLFVNSVVFGCVLIFALLIFVLWSTSSIGLIKSAIVSSIQPLLVISMLIVVNVLGSAEQAFEFGIISLFIKLITANLIFLLAIYSFVKVIESPLKRNLGVGLLELLSLFISHLGDGSSSLEHIFEDIGEPIDTLVGTVSFKSMKDDTIKALFISPCVHPGPIGEIGGSNMPTILADRFDTFTMVAHGPSTHDFNPVSQKEIDKVELAVNKGLADMNYDNKASKFVRYCEENAKVGVQFFNDGMVLLNTFAPNGSDDIEFGVGLSLMTQSKKHCNVNNSIVIDCHNSFNEEKGRVLPGNPEVFQILDAIDKIKCVKAEETVKIGCNYDPMETLDKSNGIGESGLKSMVIEVENQKTAYVLLDSNNMEIGFRERIFKEVENLNIDEIEVMTTDTHSVNTLSNGYNPVGVTNKEEIIEYIIKSINNAIDDLEPVKVGCSVNRIEGLNTFGPNNSVELVSTISSIVAVSRIVAPLIFILAILLVFVWIFYLPSI</sequence>
<feature type="transmembrane region" description="Helical" evidence="1">
    <location>
        <begin position="21"/>
        <end position="41"/>
    </location>
</feature>
<keyword evidence="4" id="KW-1185">Reference proteome</keyword>
<reference evidence="3 4" key="1">
    <citation type="submission" date="2016-04" db="EMBL/GenBank/DDBJ databases">
        <title>Genome sequence of Methanobrevibacter cuticularis DSM 11139.</title>
        <authorList>
            <person name="Poehlein A."/>
            <person name="Seedorf H."/>
            <person name="Daniel R."/>
        </authorList>
    </citation>
    <scope>NUCLEOTIDE SEQUENCE [LARGE SCALE GENOMIC DNA]</scope>
    <source>
        <strain evidence="3 4">DSM 11139</strain>
    </source>
</reference>
<keyword evidence="1" id="KW-1133">Transmembrane helix</keyword>
<evidence type="ECO:0000259" key="2">
    <source>
        <dbReference type="Pfam" id="PF09843"/>
    </source>
</evidence>
<feature type="transmembrane region" description="Helical" evidence="1">
    <location>
        <begin position="94"/>
        <end position="116"/>
    </location>
</feature>
<dbReference type="Proteomes" id="UP000077275">
    <property type="component" value="Unassembled WGS sequence"/>
</dbReference>
<dbReference type="AlphaFoldDB" id="A0A166FL64"/>
<feature type="domain" description="DUF2070" evidence="2">
    <location>
        <begin position="8"/>
        <end position="598"/>
    </location>
</feature>